<reference evidence="1 2" key="1">
    <citation type="submission" date="2018-08" db="EMBL/GenBank/DDBJ databases">
        <title>Recombination of ecologically and evolutionarily significant loci maintains genetic cohesion in the Pseudomonas syringae species complex.</title>
        <authorList>
            <person name="Dillon M."/>
            <person name="Thakur S."/>
            <person name="Almeida R.N.D."/>
            <person name="Weir B.S."/>
            <person name="Guttman D.S."/>
        </authorList>
    </citation>
    <scope>NUCLEOTIDE SEQUENCE [LARGE SCALE GENOMIC DNA]</scope>
    <source>
        <strain evidence="1 2">ICMP 15201</strain>
    </source>
</reference>
<protein>
    <recommendedName>
        <fullName evidence="3">Phage head morphogenesis domain-containing protein</fullName>
    </recommendedName>
</protein>
<evidence type="ECO:0000313" key="2">
    <source>
        <dbReference type="Proteomes" id="UP000269335"/>
    </source>
</evidence>
<gene>
    <name evidence="1" type="ORF">ALQ53_02793</name>
</gene>
<evidence type="ECO:0008006" key="3">
    <source>
        <dbReference type="Google" id="ProtNLM"/>
    </source>
</evidence>
<dbReference type="Proteomes" id="UP000269335">
    <property type="component" value="Unassembled WGS sequence"/>
</dbReference>
<proteinExistence type="predicted"/>
<dbReference type="AlphaFoldDB" id="A0AB37Q3B6"/>
<organism evidence="1 2">
    <name type="scientific">Pseudomonas cannabina</name>
    <dbReference type="NCBI Taxonomy" id="86840"/>
    <lineage>
        <taxon>Bacteria</taxon>
        <taxon>Pseudomonadati</taxon>
        <taxon>Pseudomonadota</taxon>
        <taxon>Gammaproteobacteria</taxon>
        <taxon>Pseudomonadales</taxon>
        <taxon>Pseudomonadaceae</taxon>
        <taxon>Pseudomonas</taxon>
    </lineage>
</organism>
<sequence>MQNRLWYRGVRGMKAAEVIQAIEGLEPAAQRAYLAQIAQSLNSVSLAEVERAIETGDASAVVAAVQLGIFAVLVEHLRTAYVKGALVEAADIKIESISKELDFHAVGPARFMAAQATKLVSQVEADQVNVVRSVLARGSAKGLSARKMALELIGRVSKQTGRRAGGVLGLSSGYAERVSLAKTQLLSGDKAMLRQYLLRTRRDRRFDPTVKASIKSGKPLDEETVNKIVGRYADRLLATQAELVAQMFVAESFNEGRDQAWRQVVARSNGRFSFIKRWKSRGDNIVRGTHRALNNQVVDKDAPFRSPLGALLMFPGDSSLGAPIEELAKCRCSAEYELIKNEQVRP</sequence>
<accession>A0AB37Q3B6</accession>
<evidence type="ECO:0000313" key="1">
    <source>
        <dbReference type="EMBL" id="RMN76487.1"/>
    </source>
</evidence>
<comment type="caution">
    <text evidence="1">The sequence shown here is derived from an EMBL/GenBank/DDBJ whole genome shotgun (WGS) entry which is preliminary data.</text>
</comment>
<name>A0AB37Q3B6_PSECA</name>
<dbReference type="EMBL" id="RBPH01000257">
    <property type="protein sequence ID" value="RMN76487.1"/>
    <property type="molecule type" value="Genomic_DNA"/>
</dbReference>